<protein>
    <submittedName>
        <fullName evidence="2">Folate family ECF transporter S component</fullName>
    </submittedName>
</protein>
<evidence type="ECO:0000313" key="3">
    <source>
        <dbReference type="Proteomes" id="UP001298681"/>
    </source>
</evidence>
<sequence length="192" mass="20961">MSKSVNNSLTPPRFTAILRESAAEQKKPQTLVVTAMMIAMNIALSSVHVYLTPQMRVGFGFLTNAITGMLYGPVVAATAGAVGDVLSYLIRPDGAYFPGFTITAALGGLIYGFLLYRRPMTLPRAIVAKSSISLLLNVLLNTFWMVVLYGKSFTALFPVRLTKNLMLLPVEIALLYIIGKTVQKISRRIFAV</sequence>
<feature type="transmembrane region" description="Helical" evidence="1">
    <location>
        <begin position="58"/>
        <end position="83"/>
    </location>
</feature>
<accession>A0ABS9MG00</accession>
<reference evidence="2 3" key="1">
    <citation type="submission" date="2022-01" db="EMBL/GenBank/DDBJ databases">
        <title>Collection of gut derived symbiotic bacterial strains cultured from healthy donors.</title>
        <authorList>
            <person name="Lin H."/>
            <person name="Kohout C."/>
            <person name="Waligurski E."/>
            <person name="Pamer E.G."/>
        </authorList>
    </citation>
    <scope>NUCLEOTIDE SEQUENCE [LARGE SCALE GENOMIC DNA]</scope>
    <source>
        <strain evidence="2 3">DFI.7.58</strain>
    </source>
</reference>
<dbReference type="InterPro" id="IPR030949">
    <property type="entry name" value="ECF_S_folate_fam"/>
</dbReference>
<dbReference type="InterPro" id="IPR009825">
    <property type="entry name" value="ECF_substrate-spec-like"/>
</dbReference>
<gene>
    <name evidence="2" type="ORF">L0P57_01965</name>
</gene>
<comment type="caution">
    <text evidence="2">The sequence shown here is derived from an EMBL/GenBank/DDBJ whole genome shotgun (WGS) entry which is preliminary data.</text>
</comment>
<keyword evidence="3" id="KW-1185">Reference proteome</keyword>
<feature type="transmembrane region" description="Helical" evidence="1">
    <location>
        <begin position="126"/>
        <end position="149"/>
    </location>
</feature>
<dbReference type="NCBIfam" id="TIGR04518">
    <property type="entry name" value="ECF_S_folT_fam"/>
    <property type="match status" value="1"/>
</dbReference>
<organism evidence="2 3">
    <name type="scientific">Anaeromassilibacillus senegalensis</name>
    <dbReference type="NCBI Taxonomy" id="1673717"/>
    <lineage>
        <taxon>Bacteria</taxon>
        <taxon>Bacillati</taxon>
        <taxon>Bacillota</taxon>
        <taxon>Clostridia</taxon>
        <taxon>Eubacteriales</taxon>
        <taxon>Acutalibacteraceae</taxon>
        <taxon>Anaeromassilibacillus</taxon>
    </lineage>
</organism>
<evidence type="ECO:0000313" key="2">
    <source>
        <dbReference type="EMBL" id="MCG4609710.1"/>
    </source>
</evidence>
<evidence type="ECO:0000256" key="1">
    <source>
        <dbReference type="SAM" id="Phobius"/>
    </source>
</evidence>
<name>A0ABS9MG00_9FIRM</name>
<feature type="transmembrane region" description="Helical" evidence="1">
    <location>
        <begin position="31"/>
        <end position="51"/>
    </location>
</feature>
<dbReference type="Gene3D" id="1.10.1760.20">
    <property type="match status" value="1"/>
</dbReference>
<keyword evidence="1" id="KW-0812">Transmembrane</keyword>
<feature type="transmembrane region" description="Helical" evidence="1">
    <location>
        <begin position="95"/>
        <end position="114"/>
    </location>
</feature>
<proteinExistence type="predicted"/>
<keyword evidence="1" id="KW-1133">Transmembrane helix</keyword>
<dbReference type="Pfam" id="PF07155">
    <property type="entry name" value="ECF-ribofla_trS"/>
    <property type="match status" value="1"/>
</dbReference>
<dbReference type="EMBL" id="JAKNHQ010000002">
    <property type="protein sequence ID" value="MCG4609710.1"/>
    <property type="molecule type" value="Genomic_DNA"/>
</dbReference>
<keyword evidence="1" id="KW-0472">Membrane</keyword>
<dbReference type="RefSeq" id="WP_087229092.1">
    <property type="nucleotide sequence ID" value="NZ_JAKNHQ010000002.1"/>
</dbReference>
<dbReference type="Proteomes" id="UP001298681">
    <property type="component" value="Unassembled WGS sequence"/>
</dbReference>
<feature type="transmembrane region" description="Helical" evidence="1">
    <location>
        <begin position="161"/>
        <end position="179"/>
    </location>
</feature>